<evidence type="ECO:0000256" key="13">
    <source>
        <dbReference type="SAM" id="MobiDB-lite"/>
    </source>
</evidence>
<keyword evidence="16" id="KW-1185">Reference proteome</keyword>
<name>A0A9N7UKN8_PLEPL</name>
<protein>
    <recommendedName>
        <fullName evidence="5">Protein DP71L</fullName>
    </recommendedName>
    <alternativeName>
        <fullName evidence="12">MyD116 homolog</fullName>
    </alternativeName>
</protein>
<keyword evidence="11" id="KW-0899">Viral immunoevasion</keyword>
<feature type="domain" description="Protein phosphatase 1 regulatory subunit 15A/B C-terminal" evidence="14">
    <location>
        <begin position="279"/>
        <end position="339"/>
    </location>
</feature>
<evidence type="ECO:0000256" key="9">
    <source>
        <dbReference type="ARBA" id="ARBA00022921"/>
    </source>
</evidence>
<keyword evidence="8" id="KW-1114">Inhibition of host interferon signaling pathway by virus</keyword>
<dbReference type="GO" id="GO:0051246">
    <property type="term" value="P:regulation of protein metabolic process"/>
    <property type="evidence" value="ECO:0007669"/>
    <property type="project" value="UniProtKB-ARBA"/>
</dbReference>
<reference evidence="15" key="1">
    <citation type="submission" date="2020-03" db="EMBL/GenBank/DDBJ databases">
        <authorList>
            <person name="Weist P."/>
        </authorList>
    </citation>
    <scope>NUCLEOTIDE SEQUENCE</scope>
</reference>
<evidence type="ECO:0000256" key="6">
    <source>
        <dbReference type="ARBA" id="ARBA00022581"/>
    </source>
</evidence>
<accession>A0A9N7UKN8</accession>
<keyword evidence="9" id="KW-0426">Late protein</keyword>
<comment type="similarity">
    <text evidence="3">Belongs to the PPP1R15 family.</text>
</comment>
<evidence type="ECO:0000256" key="2">
    <source>
        <dbReference type="ARBA" id="ARBA00007512"/>
    </source>
</evidence>
<dbReference type="InterPro" id="IPR051254">
    <property type="entry name" value="PPP1R15"/>
</dbReference>
<evidence type="ECO:0000256" key="8">
    <source>
        <dbReference type="ARBA" id="ARBA00022830"/>
    </source>
</evidence>
<comment type="function">
    <text evidence="1">Interacts with the host phosphatase PP1 catalytic subunit (PPP1CB) and recruits it to dephosphorylate EIF2S1/eIF2alpha and therefore restores the host translation that has been shut-down by the host. Also inhibits the EIF2S1/eIF2alpha-ATF4-DDIT3/CHOP pathway.</text>
</comment>
<evidence type="ECO:0000313" key="15">
    <source>
        <dbReference type="EMBL" id="CAB1432606.1"/>
    </source>
</evidence>
<dbReference type="GO" id="GO:0034976">
    <property type="term" value="P:response to endoplasmic reticulum stress"/>
    <property type="evidence" value="ECO:0007669"/>
    <property type="project" value="TreeGrafter"/>
</dbReference>
<sequence length="360" mass="39571">MEVEDDVTLINLLTNMTDGCISSGQGVTPAALNSQTSSGISLLSDLSSAEDWIETNRLCPQQNGTKPPIAETACIFVQSQDNDEASESEDYWQSNGPRKCLCKSVKNLCVWEDPISDHEEEDDESLCLMNLLSGTSDPNDPFIFQAPLEIQRPGKASPRVSSPSECSKKWEGLDYALPEASAPTSTSTCSSSPAQSGVPCKKVQFSDHVEELNLSSENDGRASWQEAFSFQGPDKAPPCVPSTSECRTKDERLDNAPSEASAPTPSTLSSSFRTQSGAPTKTVQFSDHVEEFTLSGEEDRHGPWQQAAIDRFRFQWRCQEVEAMISYCLEPKHRSLVYEYLYASDTPPTHCVTGENTEKK</sequence>
<evidence type="ECO:0000256" key="7">
    <source>
        <dbReference type="ARBA" id="ARBA00022632"/>
    </source>
</evidence>
<comment type="similarity">
    <text evidence="2">Belongs to the asfivirus DP71L family.</text>
</comment>
<dbReference type="InterPro" id="IPR019523">
    <property type="entry name" value="Prot_Pase1_reg-su15A/B_C"/>
</dbReference>
<comment type="caution">
    <text evidence="15">The sequence shown here is derived from an EMBL/GenBank/DDBJ whole genome shotgun (WGS) entry which is preliminary data.</text>
</comment>
<evidence type="ECO:0000256" key="1">
    <source>
        <dbReference type="ARBA" id="ARBA00003756"/>
    </source>
</evidence>
<keyword evidence="6" id="KW-0945">Host-virus interaction</keyword>
<keyword evidence="7" id="KW-1090">Inhibition of host innate immune response by virus</keyword>
<evidence type="ECO:0000256" key="5">
    <source>
        <dbReference type="ARBA" id="ARBA00019072"/>
    </source>
</evidence>
<proteinExistence type="inferred from homology"/>
<dbReference type="Proteomes" id="UP001153269">
    <property type="component" value="Unassembled WGS sequence"/>
</dbReference>
<comment type="subunit">
    <text evidence="4">Interacts (via C-terminus) with host PPP1CB.</text>
</comment>
<keyword evidence="10" id="KW-0922">Interferon antiviral system evasion</keyword>
<evidence type="ECO:0000313" key="16">
    <source>
        <dbReference type="Proteomes" id="UP001153269"/>
    </source>
</evidence>
<dbReference type="AlphaFoldDB" id="A0A9N7UKN8"/>
<dbReference type="GO" id="GO:0000164">
    <property type="term" value="C:protein phosphatase type 1 complex"/>
    <property type="evidence" value="ECO:0007669"/>
    <property type="project" value="TreeGrafter"/>
</dbReference>
<gene>
    <name evidence="15" type="ORF">PLEPLA_LOCUS20688</name>
</gene>
<evidence type="ECO:0000256" key="3">
    <source>
        <dbReference type="ARBA" id="ARBA00010161"/>
    </source>
</evidence>
<evidence type="ECO:0000256" key="10">
    <source>
        <dbReference type="ARBA" id="ARBA00023258"/>
    </source>
</evidence>
<dbReference type="GO" id="GO:0005783">
    <property type="term" value="C:endoplasmic reticulum"/>
    <property type="evidence" value="ECO:0007669"/>
    <property type="project" value="TreeGrafter"/>
</dbReference>
<feature type="compositionally biased region" description="Low complexity" evidence="13">
    <location>
        <begin position="256"/>
        <end position="271"/>
    </location>
</feature>
<evidence type="ECO:0000256" key="12">
    <source>
        <dbReference type="ARBA" id="ARBA00031298"/>
    </source>
</evidence>
<evidence type="ECO:0000259" key="14">
    <source>
        <dbReference type="Pfam" id="PF10488"/>
    </source>
</evidence>
<dbReference type="GO" id="GO:0019888">
    <property type="term" value="F:protein phosphatase regulator activity"/>
    <property type="evidence" value="ECO:0007669"/>
    <property type="project" value="TreeGrafter"/>
</dbReference>
<evidence type="ECO:0000256" key="11">
    <source>
        <dbReference type="ARBA" id="ARBA00023280"/>
    </source>
</evidence>
<feature type="compositionally biased region" description="Polar residues" evidence="13">
    <location>
        <begin position="272"/>
        <end position="284"/>
    </location>
</feature>
<dbReference type="Pfam" id="PF10488">
    <property type="entry name" value="PP1c_bdg"/>
    <property type="match status" value="1"/>
</dbReference>
<dbReference type="EMBL" id="CADEAL010001454">
    <property type="protein sequence ID" value="CAB1432606.1"/>
    <property type="molecule type" value="Genomic_DNA"/>
</dbReference>
<evidence type="ECO:0000256" key="4">
    <source>
        <dbReference type="ARBA" id="ARBA00011204"/>
    </source>
</evidence>
<feature type="region of interest" description="Disordered" evidence="13">
    <location>
        <begin position="229"/>
        <end position="284"/>
    </location>
</feature>
<dbReference type="PANTHER" id="PTHR16489">
    <property type="entry name" value="GH11727P"/>
    <property type="match status" value="1"/>
</dbReference>
<dbReference type="PANTHER" id="PTHR16489:SF12">
    <property type="entry name" value="GH11727P"/>
    <property type="match status" value="1"/>
</dbReference>
<organism evidence="15 16">
    <name type="scientific">Pleuronectes platessa</name>
    <name type="common">European plaice</name>
    <dbReference type="NCBI Taxonomy" id="8262"/>
    <lineage>
        <taxon>Eukaryota</taxon>
        <taxon>Metazoa</taxon>
        <taxon>Chordata</taxon>
        <taxon>Craniata</taxon>
        <taxon>Vertebrata</taxon>
        <taxon>Euteleostomi</taxon>
        <taxon>Actinopterygii</taxon>
        <taxon>Neopterygii</taxon>
        <taxon>Teleostei</taxon>
        <taxon>Neoteleostei</taxon>
        <taxon>Acanthomorphata</taxon>
        <taxon>Carangaria</taxon>
        <taxon>Pleuronectiformes</taxon>
        <taxon>Pleuronectoidei</taxon>
        <taxon>Pleuronectidae</taxon>
        <taxon>Pleuronectes</taxon>
    </lineage>
</organism>